<reference evidence="1 2" key="1">
    <citation type="submission" date="2024-09" db="EMBL/GenBank/DDBJ databases">
        <authorList>
            <person name="Sun Q."/>
            <person name="Mori K."/>
        </authorList>
    </citation>
    <scope>NUCLEOTIDE SEQUENCE [LARGE SCALE GENOMIC DNA]</scope>
    <source>
        <strain evidence="1 2">CECT 7682</strain>
    </source>
</reference>
<comment type="caution">
    <text evidence="1">The sequence shown here is derived from an EMBL/GenBank/DDBJ whole genome shotgun (WGS) entry which is preliminary data.</text>
</comment>
<organism evidence="1 2">
    <name type="scientific">Echinicola jeungdonensis</name>
    <dbReference type="NCBI Taxonomy" id="709343"/>
    <lineage>
        <taxon>Bacteria</taxon>
        <taxon>Pseudomonadati</taxon>
        <taxon>Bacteroidota</taxon>
        <taxon>Cytophagia</taxon>
        <taxon>Cytophagales</taxon>
        <taxon>Cyclobacteriaceae</taxon>
        <taxon>Echinicola</taxon>
    </lineage>
</organism>
<keyword evidence="2" id="KW-1185">Reference proteome</keyword>
<accession>A0ABV5J8V3</accession>
<evidence type="ECO:0000313" key="1">
    <source>
        <dbReference type="EMBL" id="MFB9213101.1"/>
    </source>
</evidence>
<dbReference type="Proteomes" id="UP001589654">
    <property type="component" value="Unassembled WGS sequence"/>
</dbReference>
<dbReference type="EMBL" id="JBHMEW010000066">
    <property type="protein sequence ID" value="MFB9213101.1"/>
    <property type="molecule type" value="Genomic_DNA"/>
</dbReference>
<dbReference type="RefSeq" id="WP_290247873.1">
    <property type="nucleotide sequence ID" value="NZ_JAUFQT010000001.1"/>
</dbReference>
<sequence>MYVVRDIFNTKPGKAKELVKKFKKSFESFKQSGFKVRIMTDTVSTYWTVVLEIEVEDLKLYFDMARERNPEMEKAMEGYMELVKGGRREIFKVE</sequence>
<evidence type="ECO:0000313" key="2">
    <source>
        <dbReference type="Proteomes" id="UP001589654"/>
    </source>
</evidence>
<name>A0ABV5J8V3_9BACT</name>
<proteinExistence type="predicted"/>
<protein>
    <submittedName>
        <fullName evidence="1">Uncharacterized protein</fullName>
    </submittedName>
</protein>
<gene>
    <name evidence="1" type="ORF">ACFFUR_14890</name>
</gene>